<dbReference type="InterPro" id="IPR003593">
    <property type="entry name" value="AAA+_ATPase"/>
</dbReference>
<dbReference type="PROSITE" id="PS00211">
    <property type="entry name" value="ABC_TRANSPORTER_1"/>
    <property type="match status" value="1"/>
</dbReference>
<dbReference type="InterPro" id="IPR027417">
    <property type="entry name" value="P-loop_NTPase"/>
</dbReference>
<dbReference type="AlphaFoldDB" id="A0A211YYH8"/>
<dbReference type="PANTHER" id="PTHR42788:SF13">
    <property type="entry name" value="ALIPHATIC SULFONATES IMPORT ATP-BINDING PROTEIN SSUB"/>
    <property type="match status" value="1"/>
</dbReference>
<gene>
    <name evidence="6" type="ORF">BWR60_33780</name>
</gene>
<dbReference type="SUPFAM" id="SSF52540">
    <property type="entry name" value="P-loop containing nucleoside triphosphate hydrolases"/>
    <property type="match status" value="1"/>
</dbReference>
<dbReference type="Proteomes" id="UP000196655">
    <property type="component" value="Unassembled WGS sequence"/>
</dbReference>
<evidence type="ECO:0000256" key="2">
    <source>
        <dbReference type="ARBA" id="ARBA00022448"/>
    </source>
</evidence>
<evidence type="ECO:0000256" key="3">
    <source>
        <dbReference type="ARBA" id="ARBA00022741"/>
    </source>
</evidence>
<dbReference type="Pfam" id="PF00005">
    <property type="entry name" value="ABC_tran"/>
    <property type="match status" value="1"/>
</dbReference>
<reference evidence="7" key="1">
    <citation type="submission" date="2017-05" db="EMBL/GenBank/DDBJ databases">
        <authorList>
            <person name="Macchi M."/>
            <person name="Festa S."/>
            <person name="Coppotelli B.M."/>
            <person name="Morelli I.S."/>
        </authorList>
    </citation>
    <scope>NUCLEOTIDE SEQUENCE [LARGE SCALE GENOMIC DNA]</scope>
    <source>
        <strain evidence="7">I</strain>
    </source>
</reference>
<dbReference type="PANTHER" id="PTHR42788">
    <property type="entry name" value="TAURINE IMPORT ATP-BINDING PROTEIN-RELATED"/>
    <property type="match status" value="1"/>
</dbReference>
<keyword evidence="3" id="KW-0547">Nucleotide-binding</keyword>
<dbReference type="EMBL" id="NHON01000141">
    <property type="protein sequence ID" value="OWJ58056.1"/>
    <property type="molecule type" value="Genomic_DNA"/>
</dbReference>
<evidence type="ECO:0000313" key="7">
    <source>
        <dbReference type="Proteomes" id="UP000196655"/>
    </source>
</evidence>
<dbReference type="InterPro" id="IPR003439">
    <property type="entry name" value="ABC_transporter-like_ATP-bd"/>
</dbReference>
<evidence type="ECO:0000256" key="1">
    <source>
        <dbReference type="ARBA" id="ARBA00005417"/>
    </source>
</evidence>
<proteinExistence type="inferred from homology"/>
<dbReference type="InterPro" id="IPR017871">
    <property type="entry name" value="ABC_transporter-like_CS"/>
</dbReference>
<evidence type="ECO:0000313" key="6">
    <source>
        <dbReference type="EMBL" id="OWJ58056.1"/>
    </source>
</evidence>
<keyword evidence="2" id="KW-0813">Transport</keyword>
<accession>A0A211YYH8</accession>
<protein>
    <recommendedName>
        <fullName evidence="5">ABC transporter domain-containing protein</fullName>
    </recommendedName>
</protein>
<dbReference type="STRING" id="1122125.GCA_000423185_02027"/>
<dbReference type="RefSeq" id="WP_218823807.1">
    <property type="nucleotide sequence ID" value="NZ_NHON01000141.1"/>
</dbReference>
<evidence type="ECO:0000259" key="5">
    <source>
        <dbReference type="PROSITE" id="PS50893"/>
    </source>
</evidence>
<dbReference type="PROSITE" id="PS50893">
    <property type="entry name" value="ABC_TRANSPORTER_2"/>
    <property type="match status" value="1"/>
</dbReference>
<feature type="domain" description="ABC transporter" evidence="5">
    <location>
        <begin position="4"/>
        <end position="224"/>
    </location>
</feature>
<dbReference type="GO" id="GO:0005524">
    <property type="term" value="F:ATP binding"/>
    <property type="evidence" value="ECO:0007669"/>
    <property type="project" value="UniProtKB-KW"/>
</dbReference>
<dbReference type="Gene3D" id="3.40.50.300">
    <property type="entry name" value="P-loop containing nucleotide triphosphate hydrolases"/>
    <property type="match status" value="1"/>
</dbReference>
<dbReference type="GO" id="GO:0016887">
    <property type="term" value="F:ATP hydrolysis activity"/>
    <property type="evidence" value="ECO:0007669"/>
    <property type="project" value="InterPro"/>
</dbReference>
<name>A0A211YYH8_9PROT</name>
<keyword evidence="4" id="KW-0067">ATP-binding</keyword>
<sequence>MIGVALQGIRRRFTAPVARDVLDGVDLSIGAGEFVALVGPSGRGKTTLLRILGGLDPGYQGRIDWPDGPPLRRAAVFQDPRLAPWLSVLDNLLLVAGREAEAGARRLLEAVELGGSENAYPGQLSGGMQRRAALARALLVDPDLLLLDEPLVSLDHALAGRMRALVADHWRRRRPTVLLVTHDLREAVLLADRVVVLAEGAGRVSLQRGIELPHPRDPEDPRIDAIVDALLRFDPGLAVPAADDEPADRA</sequence>
<evidence type="ECO:0000256" key="4">
    <source>
        <dbReference type="ARBA" id="ARBA00022840"/>
    </source>
</evidence>
<comment type="similarity">
    <text evidence="1">Belongs to the ABC transporter superfamily.</text>
</comment>
<dbReference type="SMART" id="SM00382">
    <property type="entry name" value="AAA"/>
    <property type="match status" value="1"/>
</dbReference>
<keyword evidence="7" id="KW-1185">Reference proteome</keyword>
<comment type="caution">
    <text evidence="6">The sequence shown here is derived from an EMBL/GenBank/DDBJ whole genome shotgun (WGS) entry which is preliminary data.</text>
</comment>
<organism evidence="6 7">
    <name type="scientific">Inquilinus limosus</name>
    <dbReference type="NCBI Taxonomy" id="171674"/>
    <lineage>
        <taxon>Bacteria</taxon>
        <taxon>Pseudomonadati</taxon>
        <taxon>Pseudomonadota</taxon>
        <taxon>Alphaproteobacteria</taxon>
        <taxon>Rhodospirillales</taxon>
        <taxon>Rhodospirillaceae</taxon>
        <taxon>Inquilinus</taxon>
    </lineage>
</organism>
<dbReference type="InterPro" id="IPR050166">
    <property type="entry name" value="ABC_transporter_ATP-bind"/>
</dbReference>